<evidence type="ECO:0000313" key="1">
    <source>
        <dbReference type="EMBL" id="KAL3099225.1"/>
    </source>
</evidence>
<dbReference type="EMBL" id="JBICBT010000816">
    <property type="protein sequence ID" value="KAL3099225.1"/>
    <property type="molecule type" value="Genomic_DNA"/>
</dbReference>
<organism evidence="1 2">
    <name type="scientific">Heterodera trifolii</name>
    <dbReference type="NCBI Taxonomy" id="157864"/>
    <lineage>
        <taxon>Eukaryota</taxon>
        <taxon>Metazoa</taxon>
        <taxon>Ecdysozoa</taxon>
        <taxon>Nematoda</taxon>
        <taxon>Chromadorea</taxon>
        <taxon>Rhabditida</taxon>
        <taxon>Tylenchina</taxon>
        <taxon>Tylenchomorpha</taxon>
        <taxon>Tylenchoidea</taxon>
        <taxon>Heteroderidae</taxon>
        <taxon>Heteroderinae</taxon>
        <taxon>Heterodera</taxon>
    </lineage>
</organism>
<protein>
    <submittedName>
        <fullName evidence="1">Uncharacterized protein</fullName>
    </submittedName>
</protein>
<evidence type="ECO:0000313" key="2">
    <source>
        <dbReference type="Proteomes" id="UP001620626"/>
    </source>
</evidence>
<gene>
    <name evidence="1" type="ORF">niasHT_029032</name>
</gene>
<dbReference type="AlphaFoldDB" id="A0ABD2K8I4"/>
<accession>A0ABD2K8I4</accession>
<name>A0ABD2K8I4_9BILA</name>
<sequence length="92" mass="10671">MTVIPRGNFLGCTYYLVPHELTNEQLLAGMHLKWGGGVYEVLKYKRMCGMAHDKPELESYAYTYVINKRLQKTLLVRELIVRGTMTREEVFG</sequence>
<dbReference type="Proteomes" id="UP001620626">
    <property type="component" value="Unassembled WGS sequence"/>
</dbReference>
<reference evidence="1 2" key="1">
    <citation type="submission" date="2024-10" db="EMBL/GenBank/DDBJ databases">
        <authorList>
            <person name="Kim D."/>
        </authorList>
    </citation>
    <scope>NUCLEOTIDE SEQUENCE [LARGE SCALE GENOMIC DNA]</scope>
    <source>
        <strain evidence="1">BH-2024</strain>
    </source>
</reference>
<dbReference type="SUPFAM" id="SSF140990">
    <property type="entry name" value="FtsH protease domain-like"/>
    <property type="match status" value="1"/>
</dbReference>
<comment type="caution">
    <text evidence="1">The sequence shown here is derived from an EMBL/GenBank/DDBJ whole genome shotgun (WGS) entry which is preliminary data.</text>
</comment>
<proteinExistence type="predicted"/>
<keyword evidence="2" id="KW-1185">Reference proteome</keyword>
<dbReference type="InterPro" id="IPR037219">
    <property type="entry name" value="Peptidase_M41-like"/>
</dbReference>